<comment type="subcellular location">
    <subcellularLocation>
        <location evidence="1">Membrane</location>
        <topology evidence="1">Multi-pass membrane protein</topology>
    </subcellularLocation>
</comment>
<gene>
    <name evidence="8" type="ORF">SAMN05216193_104277</name>
</gene>
<evidence type="ECO:0000256" key="6">
    <source>
        <dbReference type="SAM" id="Phobius"/>
    </source>
</evidence>
<sequence>MPRSHVASILFPVGLLLVAMASIQSGASLAKSIFPAIGAQGTTAMRLLFAAVILLALLRPWRKRIEPKAWRSLIVYGVALGGMNLMFYMALRTIPLGVGVALEFTGPLAVALFSSRRPIDFLWIALAVFGLWLLLPLGSMGASIDPLGAALALGAGACWALYILFGQRAGADHGAQGAALGVTIAALCVVPIGFAHAGTAMFAPELLPALLGVAILSSAFPYTLEMVALTRLPARTFGTLMSIEPAFAAISGLVFLGEQLSAMQWVAIGAIIFASAGTTLSSQPSQPVAVPAPD</sequence>
<dbReference type="EMBL" id="FNIJ01000004">
    <property type="protein sequence ID" value="SDN69026.1"/>
    <property type="molecule type" value="Genomic_DNA"/>
</dbReference>
<dbReference type="RefSeq" id="WP_084311771.1">
    <property type="nucleotide sequence ID" value="NZ_FNIJ01000004.1"/>
</dbReference>
<feature type="transmembrane region" description="Helical" evidence="6">
    <location>
        <begin position="70"/>
        <end position="90"/>
    </location>
</feature>
<dbReference type="OrthoDB" id="9815120at2"/>
<proteinExistence type="inferred from homology"/>
<dbReference type="Gene3D" id="1.10.3730.20">
    <property type="match status" value="1"/>
</dbReference>
<feature type="transmembrane region" description="Helical" evidence="6">
    <location>
        <begin position="147"/>
        <end position="165"/>
    </location>
</feature>
<feature type="transmembrane region" description="Helical" evidence="6">
    <location>
        <begin position="37"/>
        <end position="58"/>
    </location>
</feature>
<feature type="transmembrane region" description="Helical" evidence="6">
    <location>
        <begin position="206"/>
        <end position="224"/>
    </location>
</feature>
<dbReference type="PANTHER" id="PTHR32322:SF2">
    <property type="entry name" value="EAMA DOMAIN-CONTAINING PROTEIN"/>
    <property type="match status" value="1"/>
</dbReference>
<dbReference type="GO" id="GO:0016020">
    <property type="term" value="C:membrane"/>
    <property type="evidence" value="ECO:0007669"/>
    <property type="project" value="UniProtKB-SubCell"/>
</dbReference>
<keyword evidence="4 6" id="KW-1133">Transmembrane helix</keyword>
<dbReference type="Proteomes" id="UP000242957">
    <property type="component" value="Unassembled WGS sequence"/>
</dbReference>
<evidence type="ECO:0000256" key="1">
    <source>
        <dbReference type="ARBA" id="ARBA00004141"/>
    </source>
</evidence>
<reference evidence="9" key="1">
    <citation type="submission" date="2016-10" db="EMBL/GenBank/DDBJ databases">
        <authorList>
            <person name="Varghese N."/>
            <person name="Submissions S."/>
        </authorList>
    </citation>
    <scope>NUCLEOTIDE SEQUENCE [LARGE SCALE GENOMIC DNA]</scope>
    <source>
        <strain evidence="9">JCM 21621</strain>
    </source>
</reference>
<feature type="transmembrane region" description="Helical" evidence="6">
    <location>
        <begin position="121"/>
        <end position="141"/>
    </location>
</feature>
<dbReference type="NCBIfam" id="NF007823">
    <property type="entry name" value="PRK10532.1"/>
    <property type="match status" value="1"/>
</dbReference>
<evidence type="ECO:0000313" key="8">
    <source>
        <dbReference type="EMBL" id="SDN69026.1"/>
    </source>
</evidence>
<dbReference type="AlphaFoldDB" id="A0A1H0DG80"/>
<feature type="transmembrane region" description="Helical" evidence="6">
    <location>
        <begin position="177"/>
        <end position="194"/>
    </location>
</feature>
<evidence type="ECO:0000256" key="3">
    <source>
        <dbReference type="ARBA" id="ARBA00022692"/>
    </source>
</evidence>
<protein>
    <submittedName>
        <fullName evidence="8">Inner membrane transporter RhtA</fullName>
    </submittedName>
</protein>
<dbReference type="InterPro" id="IPR037185">
    <property type="entry name" value="EmrE-like"/>
</dbReference>
<dbReference type="PANTHER" id="PTHR32322">
    <property type="entry name" value="INNER MEMBRANE TRANSPORTER"/>
    <property type="match status" value="1"/>
</dbReference>
<accession>A0A1H0DG80</accession>
<evidence type="ECO:0000256" key="4">
    <source>
        <dbReference type="ARBA" id="ARBA00022989"/>
    </source>
</evidence>
<keyword evidence="3 6" id="KW-0812">Transmembrane</keyword>
<evidence type="ECO:0000256" key="5">
    <source>
        <dbReference type="ARBA" id="ARBA00023136"/>
    </source>
</evidence>
<dbReference type="SUPFAM" id="SSF103481">
    <property type="entry name" value="Multidrug resistance efflux transporter EmrE"/>
    <property type="match status" value="2"/>
</dbReference>
<evidence type="ECO:0000259" key="7">
    <source>
        <dbReference type="Pfam" id="PF00892"/>
    </source>
</evidence>
<comment type="similarity">
    <text evidence="2">Belongs to the EamA transporter family.</text>
</comment>
<dbReference type="Pfam" id="PF00892">
    <property type="entry name" value="EamA"/>
    <property type="match status" value="1"/>
</dbReference>
<name>A0A1H0DG80_9PSED</name>
<dbReference type="InterPro" id="IPR000620">
    <property type="entry name" value="EamA_dom"/>
</dbReference>
<feature type="transmembrane region" description="Helical" evidence="6">
    <location>
        <begin position="96"/>
        <end position="114"/>
    </location>
</feature>
<keyword evidence="5 6" id="KW-0472">Membrane</keyword>
<feature type="domain" description="EamA" evidence="7">
    <location>
        <begin position="147"/>
        <end position="278"/>
    </location>
</feature>
<dbReference type="InterPro" id="IPR050638">
    <property type="entry name" value="AA-Vitamin_Transporters"/>
</dbReference>
<keyword evidence="9" id="KW-1185">Reference proteome</keyword>
<dbReference type="STRING" id="198616.SAMN05216193_104277"/>
<evidence type="ECO:0000313" key="9">
    <source>
        <dbReference type="Proteomes" id="UP000242957"/>
    </source>
</evidence>
<organism evidence="8 9">
    <name type="scientific">Pseudomonas jinjuensis</name>
    <dbReference type="NCBI Taxonomy" id="198616"/>
    <lineage>
        <taxon>Bacteria</taxon>
        <taxon>Pseudomonadati</taxon>
        <taxon>Pseudomonadota</taxon>
        <taxon>Gammaproteobacteria</taxon>
        <taxon>Pseudomonadales</taxon>
        <taxon>Pseudomonadaceae</taxon>
        <taxon>Pseudomonas</taxon>
    </lineage>
</organism>
<evidence type="ECO:0000256" key="2">
    <source>
        <dbReference type="ARBA" id="ARBA00007362"/>
    </source>
</evidence>